<evidence type="ECO:0000256" key="9">
    <source>
        <dbReference type="SAM" id="Phobius"/>
    </source>
</evidence>
<name>A0A9W4JIX8_9EURO</name>
<keyword evidence="8 9" id="KW-0472">Membrane</keyword>
<keyword evidence="12" id="KW-1185">Reference proteome</keyword>
<feature type="domain" description="FAD-binding" evidence="10">
    <location>
        <begin position="277"/>
        <end position="341"/>
    </location>
</feature>
<feature type="domain" description="FAD-binding" evidence="10">
    <location>
        <begin position="5"/>
        <end position="169"/>
    </location>
</feature>
<evidence type="ECO:0000256" key="3">
    <source>
        <dbReference type="ARBA" id="ARBA00022630"/>
    </source>
</evidence>
<dbReference type="OrthoDB" id="2431938at2759"/>
<sequence length="740" mass="82938">MQPFTVIIIGGSVAGLTLANILERYGIEYILLEKYKVIAPQLGASIGILPYGSQVLDQLGLHEEISSLSERVETMQTFGPDGECLGTEDAFGQLLADLTGYKFSFLDRRELIQALYGNLKDKSKVHVSKEILKIETLDGGVQITTADGASFTGDILVGADGVHSQTRAEMWRIADAEDPDYGTKRLAESITCTYRCMFGIAECPESMPKETGFKSYHKNRSYLCQAGREGKFYFFAFIKNENQTVSHSIPRYTIEDEQAVVDEYGADILRPGLTFGDIYNQRRNAVLVPLQEYVLQKCFYKRAILIGDSFHKFNPLTGQGGNSAIEDAALLGDILREALQTDSHPDISMILAGFANFQEQRQPRTDSLRDGASSLQALEALENPFLEFMALNIIGKISIDKLAPRFAEMCSPGHFLKHLPAPSHRGVVTPDQEIIAKPSQRSLHATAFWSFGMAAMICLAALAAVNMSPGNKMDVFSDNIQVYNAMSTISVTALWTVESYRPGFFFGPMYSAVVYILASNILGWDIVLPFYFILYIYSSRSRSFSYPNPRAIDIRAAKVIPTCLLIVFIPSMLVALVSSLKLLFDTRWVLLASHLALPTMVYLGKKRSKSDPPRIHIPDSLYGNRDMIYLLRAYNILTLACATIHVFGVSQILIQFRAELLATEFVFRSEVMQLILVSIVITIWCFFTIWDLRRTHIIRTPFSSDFVYYCLSVLIVGPTATMFSIWKRREIALERSRGRR</sequence>
<proteinExistence type="inferred from homology"/>
<dbReference type="Proteomes" id="UP001152649">
    <property type="component" value="Unassembled WGS sequence"/>
</dbReference>
<dbReference type="SUPFAM" id="SSF51905">
    <property type="entry name" value="FAD/NAD(P)-binding domain"/>
    <property type="match status" value="1"/>
</dbReference>
<evidence type="ECO:0000256" key="5">
    <source>
        <dbReference type="ARBA" id="ARBA00022827"/>
    </source>
</evidence>
<comment type="subcellular location">
    <subcellularLocation>
        <location evidence="1">Membrane</location>
    </subcellularLocation>
</comment>
<dbReference type="InterPro" id="IPR002938">
    <property type="entry name" value="FAD-bd"/>
</dbReference>
<feature type="transmembrane region" description="Helical" evidence="9">
    <location>
        <begin position="633"/>
        <end position="654"/>
    </location>
</feature>
<evidence type="ECO:0000313" key="12">
    <source>
        <dbReference type="Proteomes" id="UP001152649"/>
    </source>
</evidence>
<evidence type="ECO:0000256" key="1">
    <source>
        <dbReference type="ARBA" id="ARBA00004370"/>
    </source>
</evidence>
<evidence type="ECO:0000259" key="10">
    <source>
        <dbReference type="Pfam" id="PF01494"/>
    </source>
</evidence>
<evidence type="ECO:0000256" key="4">
    <source>
        <dbReference type="ARBA" id="ARBA00022692"/>
    </source>
</evidence>
<dbReference type="AlphaFoldDB" id="A0A9W4JIX8"/>
<feature type="transmembrane region" description="Helical" evidence="9">
    <location>
        <begin position="706"/>
        <end position="726"/>
    </location>
</feature>
<dbReference type="Gene3D" id="3.50.50.60">
    <property type="entry name" value="FAD/NAD(P)-binding domain"/>
    <property type="match status" value="1"/>
</dbReference>
<feature type="transmembrane region" description="Helical" evidence="9">
    <location>
        <begin position="509"/>
        <end position="538"/>
    </location>
</feature>
<accession>A0A9W4JIX8</accession>
<dbReference type="GO" id="GO:0016020">
    <property type="term" value="C:membrane"/>
    <property type="evidence" value="ECO:0007669"/>
    <property type="project" value="UniProtKB-SubCell"/>
</dbReference>
<dbReference type="InterPro" id="IPR050562">
    <property type="entry name" value="FAD_mOase_fung"/>
</dbReference>
<dbReference type="PANTHER" id="PTHR47356:SF2">
    <property type="entry name" value="FAD-BINDING DOMAIN-CONTAINING PROTEIN-RELATED"/>
    <property type="match status" value="1"/>
</dbReference>
<evidence type="ECO:0000313" key="11">
    <source>
        <dbReference type="EMBL" id="CAG8394143.1"/>
    </source>
</evidence>
<keyword evidence="5" id="KW-0274">FAD</keyword>
<dbReference type="GO" id="GO:0004497">
    <property type="term" value="F:monooxygenase activity"/>
    <property type="evidence" value="ECO:0007669"/>
    <property type="project" value="InterPro"/>
</dbReference>
<dbReference type="PRINTS" id="PR00420">
    <property type="entry name" value="RNGMNOXGNASE"/>
</dbReference>
<dbReference type="InterPro" id="IPR036188">
    <property type="entry name" value="FAD/NAD-bd_sf"/>
</dbReference>
<feature type="transmembrane region" description="Helical" evidence="9">
    <location>
        <begin position="447"/>
        <end position="468"/>
    </location>
</feature>
<protein>
    <recommendedName>
        <fullName evidence="10">FAD-binding domain-containing protein</fullName>
    </recommendedName>
</protein>
<feature type="transmembrane region" description="Helical" evidence="9">
    <location>
        <begin position="674"/>
        <end position="694"/>
    </location>
</feature>
<gene>
    <name evidence="11" type="ORF">PSALAMII_LOCUS7098</name>
</gene>
<keyword evidence="4 9" id="KW-0812">Transmembrane</keyword>
<dbReference type="Pfam" id="PF01494">
    <property type="entry name" value="FAD_binding_3"/>
    <property type="match status" value="2"/>
</dbReference>
<comment type="similarity">
    <text evidence="2">Belongs to the paxM FAD-dependent monooxygenase family.</text>
</comment>
<dbReference type="PANTHER" id="PTHR47356">
    <property type="entry name" value="FAD-DEPENDENT MONOOXYGENASE ASQG-RELATED"/>
    <property type="match status" value="1"/>
</dbReference>
<keyword evidence="3" id="KW-0285">Flavoprotein</keyword>
<keyword evidence="6 9" id="KW-1133">Transmembrane helix</keyword>
<dbReference type="EMBL" id="CAJVPG010000333">
    <property type="protein sequence ID" value="CAG8394143.1"/>
    <property type="molecule type" value="Genomic_DNA"/>
</dbReference>
<dbReference type="GO" id="GO:0071949">
    <property type="term" value="F:FAD binding"/>
    <property type="evidence" value="ECO:0007669"/>
    <property type="project" value="InterPro"/>
</dbReference>
<organism evidence="11 12">
    <name type="scientific">Penicillium salamii</name>
    <dbReference type="NCBI Taxonomy" id="1612424"/>
    <lineage>
        <taxon>Eukaryota</taxon>
        <taxon>Fungi</taxon>
        <taxon>Dikarya</taxon>
        <taxon>Ascomycota</taxon>
        <taxon>Pezizomycotina</taxon>
        <taxon>Eurotiomycetes</taxon>
        <taxon>Eurotiomycetidae</taxon>
        <taxon>Eurotiales</taxon>
        <taxon>Aspergillaceae</taxon>
        <taxon>Penicillium</taxon>
    </lineage>
</organism>
<evidence type="ECO:0000256" key="6">
    <source>
        <dbReference type="ARBA" id="ARBA00022989"/>
    </source>
</evidence>
<reference evidence="11" key="1">
    <citation type="submission" date="2021-07" db="EMBL/GenBank/DDBJ databases">
        <authorList>
            <person name="Branca A.L. A."/>
        </authorList>
    </citation>
    <scope>NUCLEOTIDE SEQUENCE</scope>
</reference>
<evidence type="ECO:0000256" key="7">
    <source>
        <dbReference type="ARBA" id="ARBA00023002"/>
    </source>
</evidence>
<keyword evidence="7" id="KW-0560">Oxidoreductase</keyword>
<feature type="transmembrane region" description="Helical" evidence="9">
    <location>
        <begin position="480"/>
        <end position="497"/>
    </location>
</feature>
<feature type="transmembrane region" description="Helical" evidence="9">
    <location>
        <begin position="559"/>
        <end position="580"/>
    </location>
</feature>
<evidence type="ECO:0000256" key="2">
    <source>
        <dbReference type="ARBA" id="ARBA00007992"/>
    </source>
</evidence>
<comment type="caution">
    <text evidence="11">The sequence shown here is derived from an EMBL/GenBank/DDBJ whole genome shotgun (WGS) entry which is preliminary data.</text>
</comment>
<evidence type="ECO:0000256" key="8">
    <source>
        <dbReference type="ARBA" id="ARBA00023136"/>
    </source>
</evidence>